<dbReference type="InterPro" id="IPR000642">
    <property type="entry name" value="Peptidase_M41"/>
</dbReference>
<dbReference type="Proteomes" id="UP000176967">
    <property type="component" value="Unassembled WGS sequence"/>
</dbReference>
<sequence>MEGQIIGLLGGRAAEELIFGEGGTTSGASNDLSRVTDYARRMASEWGMSAEVGLLNLAPMPGGSLMEMQMRGERTMSEHLAQTIDREMQRITAEGYAQAQKLLVDHRDTLEKLVARLIEIETIEREEFLELVSNGS</sequence>
<dbReference type="GO" id="GO:0006508">
    <property type="term" value="P:proteolysis"/>
    <property type="evidence" value="ECO:0007669"/>
    <property type="project" value="InterPro"/>
</dbReference>
<protein>
    <recommendedName>
        <fullName evidence="1">Peptidase M41 domain-containing protein</fullName>
    </recommendedName>
</protein>
<dbReference type="Gene3D" id="1.20.58.760">
    <property type="entry name" value="Peptidase M41"/>
    <property type="match status" value="1"/>
</dbReference>
<evidence type="ECO:0000313" key="2">
    <source>
        <dbReference type="EMBL" id="OGC62398.1"/>
    </source>
</evidence>
<proteinExistence type="predicted"/>
<evidence type="ECO:0000313" key="3">
    <source>
        <dbReference type="Proteomes" id="UP000176967"/>
    </source>
</evidence>
<dbReference type="GO" id="GO:0005524">
    <property type="term" value="F:ATP binding"/>
    <property type="evidence" value="ECO:0007669"/>
    <property type="project" value="InterPro"/>
</dbReference>
<dbReference type="SUPFAM" id="SSF140990">
    <property type="entry name" value="FtsH protease domain-like"/>
    <property type="match status" value="1"/>
</dbReference>
<dbReference type="InterPro" id="IPR037219">
    <property type="entry name" value="Peptidase_M41-like"/>
</dbReference>
<dbReference type="EMBL" id="MEVL01000010">
    <property type="protein sequence ID" value="OGC62398.1"/>
    <property type="molecule type" value="Genomic_DNA"/>
</dbReference>
<dbReference type="PANTHER" id="PTHR23076:SF97">
    <property type="entry name" value="ATP-DEPENDENT ZINC METALLOPROTEASE YME1L1"/>
    <property type="match status" value="1"/>
</dbReference>
<reference evidence="2 3" key="1">
    <citation type="journal article" date="2016" name="Nat. Commun.">
        <title>Thousands of microbial genomes shed light on interconnected biogeochemical processes in an aquifer system.</title>
        <authorList>
            <person name="Anantharaman K."/>
            <person name="Brown C.T."/>
            <person name="Hug L.A."/>
            <person name="Sharon I."/>
            <person name="Castelle C.J."/>
            <person name="Probst A.J."/>
            <person name="Thomas B.C."/>
            <person name="Singh A."/>
            <person name="Wilkins M.J."/>
            <person name="Karaoz U."/>
            <person name="Brodie E.L."/>
            <person name="Williams K.H."/>
            <person name="Hubbard S.S."/>
            <person name="Banfield J.F."/>
        </authorList>
    </citation>
    <scope>NUCLEOTIDE SEQUENCE [LARGE SCALE GENOMIC DNA]</scope>
</reference>
<organism evidence="2 3">
    <name type="scientific">candidate division WWE3 bacterium RIFCSPLOWO2_01_FULL_53_14</name>
    <dbReference type="NCBI Taxonomy" id="1802628"/>
    <lineage>
        <taxon>Bacteria</taxon>
        <taxon>Katanobacteria</taxon>
    </lineage>
</organism>
<gene>
    <name evidence="2" type="ORF">A2890_01320</name>
</gene>
<dbReference type="GO" id="GO:0004176">
    <property type="term" value="F:ATP-dependent peptidase activity"/>
    <property type="evidence" value="ECO:0007669"/>
    <property type="project" value="InterPro"/>
</dbReference>
<evidence type="ECO:0000259" key="1">
    <source>
        <dbReference type="Pfam" id="PF01434"/>
    </source>
</evidence>
<comment type="caution">
    <text evidence="2">The sequence shown here is derived from an EMBL/GenBank/DDBJ whole genome shotgun (WGS) entry which is preliminary data.</text>
</comment>
<dbReference type="GO" id="GO:0004222">
    <property type="term" value="F:metalloendopeptidase activity"/>
    <property type="evidence" value="ECO:0007669"/>
    <property type="project" value="InterPro"/>
</dbReference>
<name>A0A1F4VZF0_UNCKA</name>
<accession>A0A1F4VZF0</accession>
<dbReference type="PANTHER" id="PTHR23076">
    <property type="entry name" value="METALLOPROTEASE M41 FTSH"/>
    <property type="match status" value="1"/>
</dbReference>
<dbReference type="AlphaFoldDB" id="A0A1F4VZF0"/>
<dbReference type="STRING" id="1802628.A2890_01320"/>
<feature type="domain" description="Peptidase M41" evidence="1">
    <location>
        <begin position="2"/>
        <end position="130"/>
    </location>
</feature>
<dbReference type="Pfam" id="PF01434">
    <property type="entry name" value="Peptidase_M41"/>
    <property type="match status" value="1"/>
</dbReference>